<evidence type="ECO:0000313" key="2">
    <source>
        <dbReference type="Proteomes" id="UP000220922"/>
    </source>
</evidence>
<evidence type="ECO:0000313" key="1">
    <source>
        <dbReference type="EMBL" id="PDW00384.1"/>
    </source>
</evidence>
<dbReference type="AlphaFoldDB" id="A0A2H3KQ68"/>
<dbReference type="InterPro" id="IPR029032">
    <property type="entry name" value="AhpD-like"/>
</dbReference>
<dbReference type="Gene3D" id="1.20.1290.10">
    <property type="entry name" value="AhpD-like"/>
    <property type="match status" value="1"/>
</dbReference>
<proteinExistence type="predicted"/>
<dbReference type="Proteomes" id="UP000220922">
    <property type="component" value="Unassembled WGS sequence"/>
</dbReference>
<comment type="caution">
    <text evidence="1">The sequence shown here is derived from an EMBL/GenBank/DDBJ whole genome shotgun (WGS) entry which is preliminary data.</text>
</comment>
<accession>A0A2H3KQ68</accession>
<protein>
    <recommendedName>
        <fullName evidence="3">Carboxymuconolactone decarboxylase-like domain-containing protein</fullName>
    </recommendedName>
</protein>
<sequence length="182" mass="19978">MTRIDLLPEDIAGPLMNATLERLGTEPGSATHMKRILAHSPVALQALLEWYPLHHAVEAFLGRRATTIFTHAISAQTDCLICSSFFRRWLIEAGEDPDNLALDEREAALASFGRQLAADSNNVDEGLYARLASFLSPTEIVELTAFGALMLATNVFNNALRVPLDPYLEPFQRPESAEATNG</sequence>
<dbReference type="RefSeq" id="WP_097651070.1">
    <property type="nucleotide sequence ID" value="NZ_LYXE01000045.1"/>
</dbReference>
<name>A0A2H3KQ68_9CHLR</name>
<keyword evidence="2" id="KW-1185">Reference proteome</keyword>
<dbReference type="OrthoDB" id="9807087at2"/>
<dbReference type="EMBL" id="LYXE01000045">
    <property type="protein sequence ID" value="PDW00384.1"/>
    <property type="molecule type" value="Genomic_DNA"/>
</dbReference>
<organism evidence="1 2">
    <name type="scientific">Candidatus Chloroploca asiatica</name>
    <dbReference type="NCBI Taxonomy" id="1506545"/>
    <lineage>
        <taxon>Bacteria</taxon>
        <taxon>Bacillati</taxon>
        <taxon>Chloroflexota</taxon>
        <taxon>Chloroflexia</taxon>
        <taxon>Chloroflexales</taxon>
        <taxon>Chloroflexineae</taxon>
        <taxon>Oscillochloridaceae</taxon>
        <taxon>Candidatus Chloroploca</taxon>
    </lineage>
</organism>
<evidence type="ECO:0008006" key="3">
    <source>
        <dbReference type="Google" id="ProtNLM"/>
    </source>
</evidence>
<reference evidence="1 2" key="1">
    <citation type="submission" date="2016-05" db="EMBL/GenBank/DDBJ databases">
        <authorList>
            <person name="Lavstsen T."/>
            <person name="Jespersen J.S."/>
        </authorList>
    </citation>
    <scope>NUCLEOTIDE SEQUENCE [LARGE SCALE GENOMIC DNA]</scope>
    <source>
        <strain evidence="1 2">B7-9</strain>
    </source>
</reference>
<dbReference type="SUPFAM" id="SSF69118">
    <property type="entry name" value="AhpD-like"/>
    <property type="match status" value="1"/>
</dbReference>
<gene>
    <name evidence="1" type="ORF">A9Q02_21820</name>
</gene>